<dbReference type="EMBL" id="CP118718">
    <property type="protein sequence ID" value="WEA46806.1"/>
    <property type="molecule type" value="Genomic_DNA"/>
</dbReference>
<evidence type="ECO:0000259" key="1">
    <source>
        <dbReference type="Pfam" id="PF22479"/>
    </source>
</evidence>
<dbReference type="Proteomes" id="UP001220217">
    <property type="component" value="Chromosome"/>
</dbReference>
<dbReference type="InterPro" id="IPR054252">
    <property type="entry name" value="Pam3_gp18"/>
</dbReference>
<name>A0ABD7X2J0_PRIAR</name>
<evidence type="ECO:0000313" key="3">
    <source>
        <dbReference type="Proteomes" id="UP001220217"/>
    </source>
</evidence>
<protein>
    <recommendedName>
        <fullName evidence="1">Cyanophage baseplate Pam3 plug gp18 domain-containing protein</fullName>
    </recommendedName>
</protein>
<dbReference type="RefSeq" id="WP_275037500.1">
    <property type="nucleotide sequence ID" value="NZ_CP118718.1"/>
</dbReference>
<dbReference type="AlphaFoldDB" id="A0ABD7X2J0"/>
<accession>A0ABD7X2J0</accession>
<sequence>MRDYIPISKDALPEQFEVELADEIFVLEVRYNQTGDFFTIDLYDVTRNPIILGEKLVLNEPLWQDSIDSRLPAPSLVVLDESDKEKRITYDNFMVTTFLYIDDVALIEEAPTLGEDG</sequence>
<dbReference type="Pfam" id="PF22479">
    <property type="entry name" value="Pam3_gp18"/>
    <property type="match status" value="1"/>
</dbReference>
<gene>
    <name evidence="2" type="ORF">PWO00_12840</name>
</gene>
<reference evidence="2 3" key="1">
    <citation type="submission" date="2023-02" db="EMBL/GenBank/DDBJ databases">
        <title>Complete genome sequence of Priestia aryabhattai G5MAi6, a methanol-tolerant strain isolated from tap water in Hong Kong.</title>
        <authorList>
            <person name="Leung K.M."/>
            <person name="Lai G.K.K."/>
            <person name="Griffin S.D.J."/>
        </authorList>
    </citation>
    <scope>NUCLEOTIDE SEQUENCE [LARGE SCALE GENOMIC DNA]</scope>
    <source>
        <strain evidence="2 3">G5MAi6</strain>
    </source>
</reference>
<proteinExistence type="predicted"/>
<evidence type="ECO:0000313" key="2">
    <source>
        <dbReference type="EMBL" id="WEA46806.1"/>
    </source>
</evidence>
<feature type="domain" description="Cyanophage baseplate Pam3 plug gp18" evidence="1">
    <location>
        <begin position="3"/>
        <end position="103"/>
    </location>
</feature>
<organism evidence="2 3">
    <name type="scientific">Priestia aryabhattai</name>
    <name type="common">Bacillus aryabhattai</name>
    <dbReference type="NCBI Taxonomy" id="412384"/>
    <lineage>
        <taxon>Bacteria</taxon>
        <taxon>Bacillati</taxon>
        <taxon>Bacillota</taxon>
        <taxon>Bacilli</taxon>
        <taxon>Bacillales</taxon>
        <taxon>Bacillaceae</taxon>
        <taxon>Priestia</taxon>
    </lineage>
</organism>